<feature type="coiled-coil region" evidence="1">
    <location>
        <begin position="171"/>
        <end position="219"/>
    </location>
</feature>
<reference evidence="2 3" key="1">
    <citation type="submission" date="2023-11" db="EMBL/GenBank/DDBJ databases">
        <title>Halocaridina rubra genome assembly.</title>
        <authorList>
            <person name="Smith C."/>
        </authorList>
    </citation>
    <scope>NUCLEOTIDE SEQUENCE [LARGE SCALE GENOMIC DNA]</scope>
    <source>
        <strain evidence="2">EP-1</strain>
        <tissue evidence="2">Whole</tissue>
    </source>
</reference>
<feature type="non-terminal residue" evidence="2">
    <location>
        <position position="243"/>
    </location>
</feature>
<feature type="non-terminal residue" evidence="2">
    <location>
        <position position="1"/>
    </location>
</feature>
<dbReference type="Proteomes" id="UP001381693">
    <property type="component" value="Unassembled WGS sequence"/>
</dbReference>
<accession>A0AAN8W9F8</accession>
<evidence type="ECO:0000313" key="3">
    <source>
        <dbReference type="Proteomes" id="UP001381693"/>
    </source>
</evidence>
<evidence type="ECO:0000256" key="1">
    <source>
        <dbReference type="SAM" id="Coils"/>
    </source>
</evidence>
<keyword evidence="1" id="KW-0175">Coiled coil</keyword>
<protein>
    <submittedName>
        <fullName evidence="2">Uncharacterized protein</fullName>
    </submittedName>
</protein>
<gene>
    <name evidence="2" type="ORF">SK128_021633</name>
</gene>
<dbReference type="AlphaFoldDB" id="A0AAN8W9F8"/>
<dbReference type="Gene3D" id="1.20.920.20">
    <property type="match status" value="1"/>
</dbReference>
<name>A0AAN8W9F8_HALRR</name>
<organism evidence="2 3">
    <name type="scientific">Halocaridina rubra</name>
    <name type="common">Hawaiian red shrimp</name>
    <dbReference type="NCBI Taxonomy" id="373956"/>
    <lineage>
        <taxon>Eukaryota</taxon>
        <taxon>Metazoa</taxon>
        <taxon>Ecdysozoa</taxon>
        <taxon>Arthropoda</taxon>
        <taxon>Crustacea</taxon>
        <taxon>Multicrustacea</taxon>
        <taxon>Malacostraca</taxon>
        <taxon>Eumalacostraca</taxon>
        <taxon>Eucarida</taxon>
        <taxon>Decapoda</taxon>
        <taxon>Pleocyemata</taxon>
        <taxon>Caridea</taxon>
        <taxon>Atyoidea</taxon>
        <taxon>Atyidae</taxon>
        <taxon>Halocaridina</taxon>
    </lineage>
</organism>
<evidence type="ECO:0000313" key="2">
    <source>
        <dbReference type="EMBL" id="KAK7015539.1"/>
    </source>
</evidence>
<comment type="caution">
    <text evidence="2">The sequence shown here is derived from an EMBL/GenBank/DDBJ whole genome shotgun (WGS) entry which is preliminary data.</text>
</comment>
<proteinExistence type="predicted"/>
<keyword evidence="3" id="KW-1185">Reference proteome</keyword>
<dbReference type="EMBL" id="JAXCGZ010023205">
    <property type="protein sequence ID" value="KAK7015539.1"/>
    <property type="molecule type" value="Genomic_DNA"/>
</dbReference>
<sequence>IIVLNGCKDEVWPYLYELRSVAGHGCVVCLPAHTVEQHYSFSKHLLEKAKFLKETPNIQEEITDFIANFHLTYCAKNDDTSDRIAQSVHRISRGSTFGTPKYIMNPSVASMETLVEIFRKLHGVRRAKILSKLQALQKAMEHVAHLDKHVKNLRTTHSTLEKSFSDSDISINDIAQKLKEREANIEDLDKEVSELRVEIASVERAYEELRGEVTEYVEETKAPLLEITASLSQLDMQRIRKLL</sequence>